<sequence length="113" mass="13802">MTNSKYLHDNVCVFFFYIIFIKMFKQYCNIIFALHVIVCVVVFKYRKLDNYVILPYYLIVQFCNNCTVCCCRFVNFVFRIITKYPIFVYSILNLYKYITSYTRNTEIKTPNMY</sequence>
<evidence type="ECO:0000256" key="1">
    <source>
        <dbReference type="SAM" id="Phobius"/>
    </source>
</evidence>
<feature type="transmembrane region" description="Helical" evidence="1">
    <location>
        <begin position="54"/>
        <end position="74"/>
    </location>
</feature>
<name>A0A8D9AIB3_9HEMI</name>
<organism evidence="2">
    <name type="scientific">Cacopsylla melanoneura</name>
    <dbReference type="NCBI Taxonomy" id="428564"/>
    <lineage>
        <taxon>Eukaryota</taxon>
        <taxon>Metazoa</taxon>
        <taxon>Ecdysozoa</taxon>
        <taxon>Arthropoda</taxon>
        <taxon>Hexapoda</taxon>
        <taxon>Insecta</taxon>
        <taxon>Pterygota</taxon>
        <taxon>Neoptera</taxon>
        <taxon>Paraneoptera</taxon>
        <taxon>Hemiptera</taxon>
        <taxon>Sternorrhyncha</taxon>
        <taxon>Psylloidea</taxon>
        <taxon>Psyllidae</taxon>
        <taxon>Psyllinae</taxon>
        <taxon>Cacopsylla</taxon>
    </lineage>
</organism>
<dbReference type="EMBL" id="HBUF01568485">
    <property type="protein sequence ID" value="CAG6765565.1"/>
    <property type="molecule type" value="Transcribed_RNA"/>
</dbReference>
<protein>
    <submittedName>
        <fullName evidence="2">Uncharacterized protein</fullName>
    </submittedName>
</protein>
<accession>A0A8D9AIB3</accession>
<keyword evidence="1" id="KW-0812">Transmembrane</keyword>
<keyword evidence="1" id="KW-1133">Transmembrane helix</keyword>
<dbReference type="EMBL" id="HBUF01568486">
    <property type="protein sequence ID" value="CAG6765566.1"/>
    <property type="molecule type" value="Transcribed_RNA"/>
</dbReference>
<keyword evidence="1" id="KW-0472">Membrane</keyword>
<dbReference type="AlphaFoldDB" id="A0A8D9AIB3"/>
<reference evidence="2" key="1">
    <citation type="submission" date="2021-05" db="EMBL/GenBank/DDBJ databases">
        <authorList>
            <person name="Alioto T."/>
            <person name="Alioto T."/>
            <person name="Gomez Garrido J."/>
        </authorList>
    </citation>
    <scope>NUCLEOTIDE SEQUENCE</scope>
</reference>
<evidence type="ECO:0000313" key="2">
    <source>
        <dbReference type="EMBL" id="CAG6765565.1"/>
    </source>
</evidence>
<feature type="transmembrane region" description="Helical" evidence="1">
    <location>
        <begin position="6"/>
        <end position="24"/>
    </location>
</feature>
<proteinExistence type="predicted"/>